<accession>A0A517R5G2</accession>
<name>A0A517R5G2_9PLAN</name>
<dbReference type="KEGG" id="svp:Pan189_35140"/>
<dbReference type="EMBL" id="CP036268">
    <property type="protein sequence ID" value="QDT39112.1"/>
    <property type="molecule type" value="Genomic_DNA"/>
</dbReference>
<evidence type="ECO:0000313" key="1">
    <source>
        <dbReference type="EMBL" id="QDT39112.1"/>
    </source>
</evidence>
<protein>
    <submittedName>
        <fullName evidence="1">Uncharacterized protein</fullName>
    </submittedName>
</protein>
<sequence>MNTITAPTCESAELPLPRRLMRHLIVSHGVDIGSRMLVTGDFEEPLAEFLNYLHIQTDIDRSGFAANAKEGVYDAVLVLRSGPVIRGDAAGGLRTAELLSQLKPGGCLTIVQHAEVGRGTAEDLADDFHMFPGTCRTSEFRDRRALWGGFAMGSRSVHGYCVATLHIPAEPMTASTWRAHALRHATPGRSAAAA</sequence>
<dbReference type="RefSeq" id="WP_145365280.1">
    <property type="nucleotide sequence ID" value="NZ_CP036268.1"/>
</dbReference>
<evidence type="ECO:0000313" key="2">
    <source>
        <dbReference type="Proteomes" id="UP000317318"/>
    </source>
</evidence>
<dbReference type="Proteomes" id="UP000317318">
    <property type="component" value="Chromosome"/>
</dbReference>
<gene>
    <name evidence="1" type="ORF">Pan189_35140</name>
</gene>
<keyword evidence="2" id="KW-1185">Reference proteome</keyword>
<organism evidence="1 2">
    <name type="scientific">Stratiformator vulcanicus</name>
    <dbReference type="NCBI Taxonomy" id="2527980"/>
    <lineage>
        <taxon>Bacteria</taxon>
        <taxon>Pseudomonadati</taxon>
        <taxon>Planctomycetota</taxon>
        <taxon>Planctomycetia</taxon>
        <taxon>Planctomycetales</taxon>
        <taxon>Planctomycetaceae</taxon>
        <taxon>Stratiformator</taxon>
    </lineage>
</organism>
<dbReference type="AlphaFoldDB" id="A0A517R5G2"/>
<reference evidence="1 2" key="1">
    <citation type="submission" date="2019-02" db="EMBL/GenBank/DDBJ databases">
        <title>Deep-cultivation of Planctomycetes and their phenomic and genomic characterization uncovers novel biology.</title>
        <authorList>
            <person name="Wiegand S."/>
            <person name="Jogler M."/>
            <person name="Boedeker C."/>
            <person name="Pinto D."/>
            <person name="Vollmers J."/>
            <person name="Rivas-Marin E."/>
            <person name="Kohn T."/>
            <person name="Peeters S.H."/>
            <person name="Heuer A."/>
            <person name="Rast P."/>
            <person name="Oberbeckmann S."/>
            <person name="Bunk B."/>
            <person name="Jeske O."/>
            <person name="Meyerdierks A."/>
            <person name="Storesund J.E."/>
            <person name="Kallscheuer N."/>
            <person name="Luecker S."/>
            <person name="Lage O.M."/>
            <person name="Pohl T."/>
            <person name="Merkel B.J."/>
            <person name="Hornburger P."/>
            <person name="Mueller R.-W."/>
            <person name="Bruemmer F."/>
            <person name="Labrenz M."/>
            <person name="Spormann A.M."/>
            <person name="Op den Camp H."/>
            <person name="Overmann J."/>
            <person name="Amann R."/>
            <person name="Jetten M.S.M."/>
            <person name="Mascher T."/>
            <person name="Medema M.H."/>
            <person name="Devos D.P."/>
            <person name="Kaster A.-K."/>
            <person name="Ovreas L."/>
            <person name="Rohde M."/>
            <person name="Galperin M.Y."/>
            <person name="Jogler C."/>
        </authorList>
    </citation>
    <scope>NUCLEOTIDE SEQUENCE [LARGE SCALE GENOMIC DNA]</scope>
    <source>
        <strain evidence="1 2">Pan189</strain>
    </source>
</reference>
<proteinExistence type="predicted"/>
<dbReference type="OrthoDB" id="9777638at2"/>